<dbReference type="PANTHER" id="PTHR13076:SF9">
    <property type="entry name" value="COILED-COIL AND C2 DOMAIN-CONTAINING PROTEIN 1-LIKE"/>
    <property type="match status" value="1"/>
</dbReference>
<feature type="region of interest" description="Disordered" evidence="2">
    <location>
        <begin position="445"/>
        <end position="480"/>
    </location>
</feature>
<sequence>MFGSGKKGKSRASKSPNDDMSNVMGLGGMDSDDEDESSLLAELAALEGRPVAPKKAKPKKALVSMDEIDREAEAGMADIHDGEINNEDDFDENDLLAELNDIVSDEEDKPPPPKVEKPAAASSGGMQKTLTDRREIYVQAIANAKAEGASSKVRRFDRGLKEIERLIKSVSKGATISEDDIPPPVVVKSSSPINPKTQTLPPPEKPGRATVITPVEPFTAPVETPPTRTPEPQPVTAPTPQPRPTATPPVQPTTQDNEKLNLLLERQKQFKVLALQMKQRGDIDGAKKNLAIAKQFDSVIAAVKEGKEVDLSRMPQVPSVSEPSPAAQPQQPQAASSPPKQPVAPPSSSSTPGAPSTVLEALEQRLEKYRETGAKAKEEGNSGKVRRMGRIIKQFETAIKDYKANKPVDFNELPCPPGFGPIPGETQAEEPGDPQEMAQMLINAPLDGPEEDDPPKPPSSKSVAPAPSRPAVVNPGVSGSRNENQYQFLVTRQKEFKKAALEAKHAGNIDQARDYLRKAKGLDPMIEAASSGLGVDLTTVPSVRPTKGASTQQGSSPTGLREEIKMNGTNNENYVFVETALQRQIEAAEKNTAHYKLMGNLDAAKNFEMLLKNSQKDIMTLQQYKANKSPVPKCFYVKKTFPVTKSNPHLSDSELEITVVRCLNVPLQQGYQPKDMYTYVTCEMAYPTEKPQTATTTTIKETINPEYNGVFKVLIDRKQSAFKRFCRRGVVNFKLFYVRGFLKSDKAIGQASVKLTGFANKCEIHECVDIVDLEKGRKAIGGKIEIVLKIREPFVDKDTEIVNEKWLILDAHLRKLDMKTPSAIPQGKAVSAYESLEVMKSEKSLFERQVAAYKQQGKQPPTELLHKIKSHNESMIAIQNRLKQGGKPAVIEYLKNLGRGVEVEMKNAQVAAKKNDDKTAKNCLVKKKLLDKEIGVLKQRLGL</sequence>
<dbReference type="GO" id="GO:0001227">
    <property type="term" value="F:DNA-binding transcription repressor activity, RNA polymerase II-specific"/>
    <property type="evidence" value="ECO:0007669"/>
    <property type="project" value="InterPro"/>
</dbReference>
<feature type="region of interest" description="Disordered" evidence="2">
    <location>
        <begin position="98"/>
        <end position="131"/>
    </location>
</feature>
<evidence type="ECO:0000313" key="4">
    <source>
        <dbReference type="EnsemblMetazoa" id="CLYHEMP010517.1"/>
    </source>
</evidence>
<feature type="compositionally biased region" description="Basic residues" evidence="2">
    <location>
        <begin position="1"/>
        <end position="12"/>
    </location>
</feature>
<dbReference type="AlphaFoldDB" id="A0A7M5V695"/>
<feature type="compositionally biased region" description="Low complexity" evidence="2">
    <location>
        <begin position="186"/>
        <end position="196"/>
    </location>
</feature>
<feature type="region of interest" description="Disordered" evidence="2">
    <location>
        <begin position="309"/>
        <end position="385"/>
    </location>
</feature>
<dbReference type="InterPro" id="IPR000008">
    <property type="entry name" value="C2_dom"/>
</dbReference>
<feature type="region of interest" description="Disordered" evidence="2">
    <location>
        <begin position="172"/>
        <end position="261"/>
    </location>
</feature>
<feature type="compositionally biased region" description="Polar residues" evidence="2">
    <location>
        <begin position="548"/>
        <end position="558"/>
    </location>
</feature>
<dbReference type="PANTHER" id="PTHR13076">
    <property type="entry name" value="COILED-COIL AND C2 DOMAIN-CONTAINING PROTEIN 1-LIKE"/>
    <property type="match status" value="1"/>
</dbReference>
<evidence type="ECO:0000256" key="2">
    <source>
        <dbReference type="SAM" id="MobiDB-lite"/>
    </source>
</evidence>
<proteinExistence type="inferred from homology"/>
<dbReference type="InterPro" id="IPR006608">
    <property type="entry name" value="CC2D1A/B_DM14"/>
</dbReference>
<dbReference type="Proteomes" id="UP000594262">
    <property type="component" value="Unplaced"/>
</dbReference>
<feature type="domain" description="C2" evidence="3">
    <location>
        <begin position="636"/>
        <end position="768"/>
    </location>
</feature>
<evidence type="ECO:0000256" key="1">
    <source>
        <dbReference type="ARBA" id="ARBA00010672"/>
    </source>
</evidence>
<name>A0A7M5V695_9CNID</name>
<feature type="region of interest" description="Disordered" evidence="2">
    <location>
        <begin position="1"/>
        <end position="37"/>
    </location>
</feature>
<dbReference type="InterPro" id="IPR039725">
    <property type="entry name" value="CC2D1A/B"/>
</dbReference>
<feature type="compositionally biased region" description="Pro residues" evidence="2">
    <location>
        <begin position="223"/>
        <end position="251"/>
    </location>
</feature>
<dbReference type="Pfam" id="PF21528">
    <property type="entry name" value="CC2D1A-B_DM14"/>
    <property type="match status" value="2"/>
</dbReference>
<evidence type="ECO:0000259" key="3">
    <source>
        <dbReference type="PROSITE" id="PS50004"/>
    </source>
</evidence>
<feature type="compositionally biased region" description="Basic and acidic residues" evidence="2">
    <location>
        <begin position="362"/>
        <end position="381"/>
    </location>
</feature>
<feature type="region of interest" description="Disordered" evidence="2">
    <location>
        <begin position="73"/>
        <end position="92"/>
    </location>
</feature>
<dbReference type="SUPFAM" id="SSF49562">
    <property type="entry name" value="C2 domain (Calcium/lipid-binding domain, CaLB)"/>
    <property type="match status" value="1"/>
</dbReference>
<accession>A0A7M5V695</accession>
<evidence type="ECO:0000313" key="5">
    <source>
        <dbReference type="Proteomes" id="UP000594262"/>
    </source>
</evidence>
<dbReference type="SMART" id="SM00685">
    <property type="entry name" value="DM14"/>
    <property type="match status" value="4"/>
</dbReference>
<reference evidence="4" key="1">
    <citation type="submission" date="2021-01" db="UniProtKB">
        <authorList>
            <consortium name="EnsemblMetazoa"/>
        </authorList>
    </citation>
    <scope>IDENTIFICATION</scope>
</reference>
<dbReference type="InterPro" id="IPR035892">
    <property type="entry name" value="C2_domain_sf"/>
</dbReference>
<dbReference type="RefSeq" id="XP_066918364.1">
    <property type="nucleotide sequence ID" value="XM_067062263.1"/>
</dbReference>
<dbReference type="Pfam" id="PF00168">
    <property type="entry name" value="C2"/>
    <property type="match status" value="1"/>
</dbReference>
<feature type="compositionally biased region" description="Low complexity" evidence="2">
    <location>
        <begin position="315"/>
        <end position="338"/>
    </location>
</feature>
<dbReference type="Gene3D" id="2.60.40.150">
    <property type="entry name" value="C2 domain"/>
    <property type="match status" value="1"/>
</dbReference>
<organism evidence="4 5">
    <name type="scientific">Clytia hemisphaerica</name>
    <dbReference type="NCBI Taxonomy" id="252671"/>
    <lineage>
        <taxon>Eukaryota</taxon>
        <taxon>Metazoa</taxon>
        <taxon>Cnidaria</taxon>
        <taxon>Hydrozoa</taxon>
        <taxon>Hydroidolina</taxon>
        <taxon>Leptothecata</taxon>
        <taxon>Obeliida</taxon>
        <taxon>Clytiidae</taxon>
        <taxon>Clytia</taxon>
    </lineage>
</organism>
<dbReference type="EnsemblMetazoa" id="CLYHEMT010517.1">
    <property type="protein sequence ID" value="CLYHEMP010517.1"/>
    <property type="gene ID" value="CLYHEMG010517"/>
</dbReference>
<protein>
    <recommendedName>
        <fullName evidence="3">C2 domain-containing protein</fullName>
    </recommendedName>
</protein>
<feature type="compositionally biased region" description="Low complexity" evidence="2">
    <location>
        <begin position="459"/>
        <end position="473"/>
    </location>
</feature>
<dbReference type="OrthoDB" id="19996at2759"/>
<keyword evidence="5" id="KW-1185">Reference proteome</keyword>
<dbReference type="PROSITE" id="PS50004">
    <property type="entry name" value="C2"/>
    <property type="match status" value="1"/>
</dbReference>
<comment type="similarity">
    <text evidence="1">Belongs to the CC2D1 family.</text>
</comment>
<feature type="region of interest" description="Disordered" evidence="2">
    <location>
        <begin position="537"/>
        <end position="561"/>
    </location>
</feature>
<feature type="compositionally biased region" description="Low complexity" evidence="2">
    <location>
        <begin position="346"/>
        <end position="358"/>
    </location>
</feature>
<dbReference type="GeneID" id="136805717"/>